<protein>
    <recommendedName>
        <fullName evidence="5">Integral membrane protein</fullName>
    </recommendedName>
</protein>
<evidence type="ECO:0000313" key="4">
    <source>
        <dbReference type="Proteomes" id="UP001500683"/>
    </source>
</evidence>
<keyword evidence="2" id="KW-0812">Transmembrane</keyword>
<keyword evidence="2" id="KW-1133">Transmembrane helix</keyword>
<feature type="transmembrane region" description="Helical" evidence="2">
    <location>
        <begin position="43"/>
        <end position="62"/>
    </location>
</feature>
<dbReference type="RefSeq" id="WP_344953136.1">
    <property type="nucleotide sequence ID" value="NZ_BAAAZG010000042.1"/>
</dbReference>
<dbReference type="Proteomes" id="UP001500683">
    <property type="component" value="Unassembled WGS sequence"/>
</dbReference>
<proteinExistence type="predicted"/>
<name>A0ABP7WFY9_9ACTN</name>
<gene>
    <name evidence="3" type="ORF">GCM10022214_55160</name>
</gene>
<evidence type="ECO:0000256" key="1">
    <source>
        <dbReference type="SAM" id="MobiDB-lite"/>
    </source>
</evidence>
<feature type="compositionally biased region" description="Acidic residues" evidence="1">
    <location>
        <begin position="130"/>
        <end position="141"/>
    </location>
</feature>
<dbReference type="EMBL" id="BAAAZG010000042">
    <property type="protein sequence ID" value="GAA4087811.1"/>
    <property type="molecule type" value="Genomic_DNA"/>
</dbReference>
<organism evidence="3 4">
    <name type="scientific">Actinomadura miaoliensis</name>
    <dbReference type="NCBI Taxonomy" id="430685"/>
    <lineage>
        <taxon>Bacteria</taxon>
        <taxon>Bacillati</taxon>
        <taxon>Actinomycetota</taxon>
        <taxon>Actinomycetes</taxon>
        <taxon>Streptosporangiales</taxon>
        <taxon>Thermomonosporaceae</taxon>
        <taxon>Actinomadura</taxon>
    </lineage>
</organism>
<feature type="region of interest" description="Disordered" evidence="1">
    <location>
        <begin position="124"/>
        <end position="185"/>
    </location>
</feature>
<keyword evidence="2" id="KW-0472">Membrane</keyword>
<feature type="compositionally biased region" description="Basic residues" evidence="1">
    <location>
        <begin position="169"/>
        <end position="185"/>
    </location>
</feature>
<comment type="caution">
    <text evidence="3">The sequence shown here is derived from an EMBL/GenBank/DDBJ whole genome shotgun (WGS) entry which is preliminary data.</text>
</comment>
<evidence type="ECO:0008006" key="5">
    <source>
        <dbReference type="Google" id="ProtNLM"/>
    </source>
</evidence>
<sequence>MSKRLNTVHGAAALMAAEGLTAIGFGLFTGYETVIGAAVDPVTAIAVTVIALGAGAGMLGCARGLLRGDGWSRSPSVLVQLFALPVAWSLWQSEQYWLAVPLGLVAVASLVLLLSPPTTAWLVHDHEPSDDADDDTDDADASGEQATADKSVSGPSSPQEKAKAETAPRKRAPSGKKKPQGGKKR</sequence>
<feature type="transmembrane region" description="Helical" evidence="2">
    <location>
        <begin position="12"/>
        <end position="31"/>
    </location>
</feature>
<accession>A0ABP7WFY9</accession>
<evidence type="ECO:0000256" key="2">
    <source>
        <dbReference type="SAM" id="Phobius"/>
    </source>
</evidence>
<reference evidence="4" key="1">
    <citation type="journal article" date="2019" name="Int. J. Syst. Evol. Microbiol.">
        <title>The Global Catalogue of Microorganisms (GCM) 10K type strain sequencing project: providing services to taxonomists for standard genome sequencing and annotation.</title>
        <authorList>
            <consortium name="The Broad Institute Genomics Platform"/>
            <consortium name="The Broad Institute Genome Sequencing Center for Infectious Disease"/>
            <person name="Wu L."/>
            <person name="Ma J."/>
        </authorList>
    </citation>
    <scope>NUCLEOTIDE SEQUENCE [LARGE SCALE GENOMIC DNA]</scope>
    <source>
        <strain evidence="4">JCM 16702</strain>
    </source>
</reference>
<keyword evidence="4" id="KW-1185">Reference proteome</keyword>
<feature type="compositionally biased region" description="Polar residues" evidence="1">
    <location>
        <begin position="144"/>
        <end position="159"/>
    </location>
</feature>
<evidence type="ECO:0000313" key="3">
    <source>
        <dbReference type="EMBL" id="GAA4087811.1"/>
    </source>
</evidence>